<organism evidence="11 12">
    <name type="scientific">Roseburia hominis</name>
    <dbReference type="NCBI Taxonomy" id="301301"/>
    <lineage>
        <taxon>Bacteria</taxon>
        <taxon>Bacillati</taxon>
        <taxon>Bacillota</taxon>
        <taxon>Clostridia</taxon>
        <taxon>Lachnospirales</taxon>
        <taxon>Lachnospiraceae</taxon>
        <taxon>Roseburia</taxon>
    </lineage>
</organism>
<comment type="cofactor">
    <cofactor evidence="1 7 9">
        <name>FMN</name>
        <dbReference type="ChEBI" id="CHEBI:58210"/>
    </cofactor>
</comment>
<feature type="active site" description="Proton donor" evidence="8">
    <location>
        <position position="94"/>
    </location>
</feature>
<dbReference type="SUPFAM" id="SSF51395">
    <property type="entry name" value="FMN-linked oxidoreductases"/>
    <property type="match status" value="1"/>
</dbReference>
<keyword evidence="9" id="KW-0547">Nucleotide-binding</keyword>
<comment type="caution">
    <text evidence="11">The sequence shown here is derived from an EMBL/GenBank/DDBJ whole genome shotgun (WGS) entry which is preliminary data.</text>
</comment>
<dbReference type="InterPro" id="IPR013785">
    <property type="entry name" value="Aldolase_TIM"/>
</dbReference>
<keyword evidence="2 7" id="KW-0285">Flavoprotein</keyword>
<feature type="binding site" evidence="9">
    <location>
        <position position="162"/>
    </location>
    <ligand>
        <name>FMN</name>
        <dbReference type="ChEBI" id="CHEBI:58210"/>
    </ligand>
</feature>
<evidence type="ECO:0000256" key="8">
    <source>
        <dbReference type="PIRSR" id="PIRSR006621-1"/>
    </source>
</evidence>
<feature type="domain" description="DUS-like FMN-binding" evidence="10">
    <location>
        <begin position="8"/>
        <end position="294"/>
    </location>
</feature>
<dbReference type="EMBL" id="QRVL01000004">
    <property type="protein sequence ID" value="RGS41075.1"/>
    <property type="molecule type" value="Genomic_DNA"/>
</dbReference>
<feature type="binding site" evidence="9">
    <location>
        <position position="64"/>
    </location>
    <ligand>
        <name>FMN</name>
        <dbReference type="ChEBI" id="CHEBI:58210"/>
    </ligand>
</feature>
<dbReference type="CDD" id="cd02801">
    <property type="entry name" value="DUS_like_FMN"/>
    <property type="match status" value="1"/>
</dbReference>
<evidence type="ECO:0000256" key="2">
    <source>
        <dbReference type="ARBA" id="ARBA00022630"/>
    </source>
</evidence>
<keyword evidence="4 7" id="KW-0819">tRNA processing</keyword>
<evidence type="ECO:0000256" key="9">
    <source>
        <dbReference type="PIRSR" id="PIRSR006621-2"/>
    </source>
</evidence>
<sequence length="315" mass="36570">MEQIKYYMAPMEGVTGYVFRNAYAKYYGGIERYFTPFVANKKLGHREKNDVCPEHNAGMAVVPQILTNRAEDFLAIAEILREYGYDTVNLNLGCPSGTVAARGRGAGFLARPDELDHFLEEIFEKCPLRISIKTRIGKENPAEWERLLAIYEKYPLEELIVHPRVQTDFYKNQVNLEAFARAEKNSRHSLCYNGDIVDAASAAHIREGFPSVDKFMIGRGLIKHPWLLEELSGGRQEKQERKERFFRFHNAILEGYRQQMSGDKNTLFKMKELWAYWGENFADADRQLKKIRKCERVAEYECLVDALFREKELCV</sequence>
<dbReference type="Gene3D" id="3.20.20.70">
    <property type="entry name" value="Aldolase class I"/>
    <property type="match status" value="1"/>
</dbReference>
<dbReference type="InterPro" id="IPR018517">
    <property type="entry name" value="tRNA_hU_synthase_CS"/>
</dbReference>
<feature type="binding site" evidence="9">
    <location>
        <begin position="218"/>
        <end position="219"/>
    </location>
    <ligand>
        <name>FMN</name>
        <dbReference type="ChEBI" id="CHEBI:58210"/>
    </ligand>
</feature>
<name>A0A395V7N4_9FIRM</name>
<accession>A0A395V7N4</accession>
<dbReference type="GO" id="GO:0050660">
    <property type="term" value="F:flavin adenine dinucleotide binding"/>
    <property type="evidence" value="ECO:0007669"/>
    <property type="project" value="InterPro"/>
</dbReference>
<evidence type="ECO:0000256" key="1">
    <source>
        <dbReference type="ARBA" id="ARBA00001917"/>
    </source>
</evidence>
<proteinExistence type="inferred from homology"/>
<feature type="binding site" evidence="9">
    <location>
        <position position="133"/>
    </location>
    <ligand>
        <name>FMN</name>
        <dbReference type="ChEBI" id="CHEBI:58210"/>
    </ligand>
</feature>
<keyword evidence="5" id="KW-0521">NADP</keyword>
<gene>
    <name evidence="11" type="ORF">DWX93_07695</name>
</gene>
<keyword evidence="3 7" id="KW-0288">FMN</keyword>
<dbReference type="Proteomes" id="UP000266172">
    <property type="component" value="Unassembled WGS sequence"/>
</dbReference>
<evidence type="ECO:0000256" key="6">
    <source>
        <dbReference type="ARBA" id="ARBA00023002"/>
    </source>
</evidence>
<evidence type="ECO:0000256" key="7">
    <source>
        <dbReference type="PIRNR" id="PIRNR006621"/>
    </source>
</evidence>
<dbReference type="PIRSF" id="PIRSF006621">
    <property type="entry name" value="Dus"/>
    <property type="match status" value="1"/>
</dbReference>
<evidence type="ECO:0000259" key="10">
    <source>
        <dbReference type="Pfam" id="PF01207"/>
    </source>
</evidence>
<dbReference type="EC" id="1.3.1.-" evidence="7"/>
<evidence type="ECO:0000256" key="4">
    <source>
        <dbReference type="ARBA" id="ARBA00022694"/>
    </source>
</evidence>
<dbReference type="InterPro" id="IPR001269">
    <property type="entry name" value="DUS_fam"/>
</dbReference>
<dbReference type="PROSITE" id="PS01136">
    <property type="entry name" value="UPF0034"/>
    <property type="match status" value="1"/>
</dbReference>
<dbReference type="GO" id="GO:0017150">
    <property type="term" value="F:tRNA dihydrouridine synthase activity"/>
    <property type="evidence" value="ECO:0007669"/>
    <property type="project" value="InterPro"/>
</dbReference>
<evidence type="ECO:0000313" key="11">
    <source>
        <dbReference type="EMBL" id="RGS41075.1"/>
    </source>
</evidence>
<protein>
    <recommendedName>
        <fullName evidence="7">tRNA-dihydrouridine synthase</fullName>
        <ecNumber evidence="7">1.3.1.-</ecNumber>
    </recommendedName>
</protein>
<dbReference type="AlphaFoldDB" id="A0A395V7N4"/>
<keyword evidence="6 7" id="KW-0560">Oxidoreductase</keyword>
<dbReference type="Pfam" id="PF01207">
    <property type="entry name" value="Dus"/>
    <property type="match status" value="1"/>
</dbReference>
<evidence type="ECO:0000256" key="5">
    <source>
        <dbReference type="ARBA" id="ARBA00022857"/>
    </source>
</evidence>
<reference evidence="11 12" key="1">
    <citation type="submission" date="2018-08" db="EMBL/GenBank/DDBJ databases">
        <title>A genome reference for cultivated species of the human gut microbiota.</title>
        <authorList>
            <person name="Zou Y."/>
            <person name="Xue W."/>
            <person name="Luo G."/>
        </authorList>
    </citation>
    <scope>NUCLEOTIDE SEQUENCE [LARGE SCALE GENOMIC DNA]</scope>
    <source>
        <strain evidence="11 12">AF22-12AC</strain>
    </source>
</reference>
<dbReference type="PANTHER" id="PTHR45846:SF1">
    <property type="entry name" value="TRNA-DIHYDROURIDINE(47) SYNTHASE [NAD(P)(+)]-LIKE"/>
    <property type="match status" value="1"/>
</dbReference>
<dbReference type="GO" id="GO:0003723">
    <property type="term" value="F:RNA binding"/>
    <property type="evidence" value="ECO:0007669"/>
    <property type="project" value="TreeGrafter"/>
</dbReference>
<dbReference type="InterPro" id="IPR035587">
    <property type="entry name" value="DUS-like_FMN-bd"/>
</dbReference>
<comment type="function">
    <text evidence="7">Catalyzes the synthesis of 5,6-dihydrouridine (D), a modified base found in the D-loop of most tRNAs, via the reduction of the C5-C6 double bond in target uridines.</text>
</comment>
<comment type="similarity">
    <text evidence="7">Belongs to the dus family.</text>
</comment>
<evidence type="ECO:0000313" key="12">
    <source>
        <dbReference type="Proteomes" id="UP000266172"/>
    </source>
</evidence>
<evidence type="ECO:0000256" key="3">
    <source>
        <dbReference type="ARBA" id="ARBA00022643"/>
    </source>
</evidence>
<dbReference type="PANTHER" id="PTHR45846">
    <property type="entry name" value="TRNA-DIHYDROURIDINE(47) SYNTHASE [NAD(P)(+)]-LIKE"/>
    <property type="match status" value="1"/>
</dbReference>